<evidence type="ECO:0000259" key="7">
    <source>
        <dbReference type="PROSITE" id="PS51449"/>
    </source>
</evidence>
<dbReference type="FunFam" id="3.40.50.12160:FF:000003">
    <property type="entry name" value="CDK5 regulatory subunit-associated protein 1"/>
    <property type="match status" value="1"/>
</dbReference>
<evidence type="ECO:0000256" key="4">
    <source>
        <dbReference type="ARBA" id="ARBA00022723"/>
    </source>
</evidence>
<dbReference type="InterPro" id="IPR020612">
    <property type="entry name" value="Methylthiotransferase_CS"/>
</dbReference>
<dbReference type="GO" id="GO:0005829">
    <property type="term" value="C:cytosol"/>
    <property type="evidence" value="ECO:0007669"/>
    <property type="project" value="TreeGrafter"/>
</dbReference>
<comment type="cofactor">
    <cofactor evidence="1">
        <name>[4Fe-4S] cluster</name>
        <dbReference type="ChEBI" id="CHEBI:49883"/>
    </cofactor>
</comment>
<keyword evidence="10" id="KW-1185">Reference proteome</keyword>
<evidence type="ECO:0000313" key="9">
    <source>
        <dbReference type="EMBL" id="EGR29240.1"/>
    </source>
</evidence>
<dbReference type="Proteomes" id="UP000008983">
    <property type="component" value="Unassembled WGS sequence"/>
</dbReference>
<evidence type="ECO:0000256" key="2">
    <source>
        <dbReference type="ARBA" id="ARBA00022485"/>
    </source>
</evidence>
<dbReference type="SFLD" id="SFLDS00029">
    <property type="entry name" value="Radical_SAM"/>
    <property type="match status" value="1"/>
</dbReference>
<dbReference type="Pfam" id="PF00919">
    <property type="entry name" value="UPF0004"/>
    <property type="match status" value="1"/>
</dbReference>
<evidence type="ECO:0000259" key="8">
    <source>
        <dbReference type="PROSITE" id="PS51918"/>
    </source>
</evidence>
<protein>
    <submittedName>
        <fullName evidence="9">Uncharacterized protein</fullName>
    </submittedName>
</protein>
<dbReference type="SFLD" id="SFLDG01082">
    <property type="entry name" value="B12-binding_domain_containing"/>
    <property type="match status" value="1"/>
</dbReference>
<dbReference type="PANTHER" id="PTHR43020">
    <property type="entry name" value="CDK5 REGULATORY SUBUNIT-ASSOCIATED PROTEIN 1"/>
    <property type="match status" value="1"/>
</dbReference>
<feature type="domain" description="Radical SAM core" evidence="8">
    <location>
        <begin position="208"/>
        <end position="375"/>
    </location>
</feature>
<organism evidence="9 10">
    <name type="scientific">Ichthyophthirius multifiliis</name>
    <name type="common">White spot disease agent</name>
    <name type="synonym">Ich</name>
    <dbReference type="NCBI Taxonomy" id="5932"/>
    <lineage>
        <taxon>Eukaryota</taxon>
        <taxon>Sar</taxon>
        <taxon>Alveolata</taxon>
        <taxon>Ciliophora</taxon>
        <taxon>Intramacronucleata</taxon>
        <taxon>Oligohymenophorea</taxon>
        <taxon>Hymenostomatida</taxon>
        <taxon>Ophryoglenina</taxon>
        <taxon>Ichthyophthirius</taxon>
    </lineage>
</organism>
<dbReference type="GO" id="GO:0035597">
    <property type="term" value="F:tRNA-2-methylthio-N(6)-dimethylallyladenosine(37) synthase activity"/>
    <property type="evidence" value="ECO:0007669"/>
    <property type="project" value="TreeGrafter"/>
</dbReference>
<keyword evidence="6" id="KW-0411">Iron-sulfur</keyword>
<dbReference type="InterPro" id="IPR013848">
    <property type="entry name" value="Methylthiotransferase_N"/>
</dbReference>
<evidence type="ECO:0000256" key="5">
    <source>
        <dbReference type="ARBA" id="ARBA00023004"/>
    </source>
</evidence>
<dbReference type="RefSeq" id="XP_004030476.1">
    <property type="nucleotide sequence ID" value="XM_004030428.1"/>
</dbReference>
<reference evidence="9 10" key="1">
    <citation type="submission" date="2011-07" db="EMBL/GenBank/DDBJ databases">
        <authorList>
            <person name="Coyne R."/>
            <person name="Brami D."/>
            <person name="Johnson J."/>
            <person name="Hostetler J."/>
            <person name="Hannick L."/>
            <person name="Clark T."/>
            <person name="Cassidy-Hanley D."/>
            <person name="Inman J."/>
        </authorList>
    </citation>
    <scope>NUCLEOTIDE SEQUENCE [LARGE SCALE GENOMIC DNA]</scope>
    <source>
        <strain evidence="9 10">G5</strain>
    </source>
</reference>
<dbReference type="SUPFAM" id="SSF102114">
    <property type="entry name" value="Radical SAM enzymes"/>
    <property type="match status" value="1"/>
</dbReference>
<dbReference type="GeneID" id="14905320"/>
<dbReference type="Gene3D" id="3.30.750.210">
    <property type="match status" value="1"/>
</dbReference>
<dbReference type="PROSITE" id="PS01278">
    <property type="entry name" value="MTTASE_RADICAL"/>
    <property type="match status" value="1"/>
</dbReference>
<dbReference type="PROSITE" id="PS51449">
    <property type="entry name" value="MTTASE_N"/>
    <property type="match status" value="1"/>
</dbReference>
<dbReference type="PANTHER" id="PTHR43020:SF2">
    <property type="entry name" value="MITOCHONDRIAL TRNA METHYLTHIOTRANSFERASE CDK5RAP1"/>
    <property type="match status" value="1"/>
</dbReference>
<evidence type="ECO:0000256" key="1">
    <source>
        <dbReference type="ARBA" id="ARBA00001966"/>
    </source>
</evidence>
<accession>G0QZX8</accession>
<evidence type="ECO:0000256" key="3">
    <source>
        <dbReference type="ARBA" id="ARBA00022691"/>
    </source>
</evidence>
<dbReference type="EMBL" id="GL984171">
    <property type="protein sequence ID" value="EGR29240.1"/>
    <property type="molecule type" value="Genomic_DNA"/>
</dbReference>
<dbReference type="GO" id="GO:0051539">
    <property type="term" value="F:4 iron, 4 sulfur cluster binding"/>
    <property type="evidence" value="ECO:0007669"/>
    <property type="project" value="UniProtKB-KW"/>
</dbReference>
<dbReference type="InterPro" id="IPR058240">
    <property type="entry name" value="rSAM_sf"/>
</dbReference>
<gene>
    <name evidence="9" type="ORF">IMG5_160390</name>
</gene>
<dbReference type="eggNOG" id="KOG2492">
    <property type="taxonomic scope" value="Eukaryota"/>
</dbReference>
<sequence length="375" mass="43750">MFTKLSQFSKISQFVKIQKLFSTQKRPNINEIPMLQDFLKKQNNPINIQQDKVPYLTQLNLNQNKKYFIETYGCQMNQSDTEIINGILQNSGYQSTKVYEEADIVFLNTCAIREGAESKIWRRLEQIRAEKKKEKKSLITGVLGCMAERLKYKLVEKNKVVDIIAGPDAYKDLPRLIESLIPNSNNFSINVQLSLDETYADVTPIRQNPEGPEAYVSIMKGCNNMCSFCIVPFTRGRERSRSIESIIKEVEILRNEGVKQITLLGQNVNSYHDKESEEYEEPHLNPQGFKETYKLRQVNNFNKNNRTYKKREKVPDSKTYLKKLPKQLLKPDLDLHLHIPKTFQIQYQMQQPNILILQKIYICQLNAGIQKFQIE</sequence>
<dbReference type="InterPro" id="IPR007197">
    <property type="entry name" value="rSAM"/>
</dbReference>
<dbReference type="OrthoDB" id="1730074at2759"/>
<dbReference type="PROSITE" id="PS51918">
    <property type="entry name" value="RADICAL_SAM"/>
    <property type="match status" value="1"/>
</dbReference>
<keyword evidence="4" id="KW-0479">Metal-binding</keyword>
<keyword evidence="3" id="KW-0949">S-adenosyl-L-methionine</keyword>
<dbReference type="InterPro" id="IPR038135">
    <property type="entry name" value="Methylthiotransferase_N_sf"/>
</dbReference>
<keyword evidence="5" id="KW-0408">Iron</keyword>
<dbReference type="Gene3D" id="3.40.50.12160">
    <property type="entry name" value="Methylthiotransferase, N-terminal domain"/>
    <property type="match status" value="1"/>
</dbReference>
<dbReference type="GO" id="GO:0005739">
    <property type="term" value="C:mitochondrion"/>
    <property type="evidence" value="ECO:0007669"/>
    <property type="project" value="TreeGrafter"/>
</dbReference>
<evidence type="ECO:0000256" key="6">
    <source>
        <dbReference type="ARBA" id="ARBA00023014"/>
    </source>
</evidence>
<proteinExistence type="predicted"/>
<dbReference type="STRING" id="857967.G0QZX8"/>
<evidence type="ECO:0000313" key="10">
    <source>
        <dbReference type="Proteomes" id="UP000008983"/>
    </source>
</evidence>
<dbReference type="InParanoid" id="G0QZX8"/>
<dbReference type="AlphaFoldDB" id="G0QZX8"/>
<keyword evidence="2" id="KW-0004">4Fe-4S</keyword>
<name>G0QZX8_ICHMU</name>
<dbReference type="GO" id="GO:0046872">
    <property type="term" value="F:metal ion binding"/>
    <property type="evidence" value="ECO:0007669"/>
    <property type="project" value="UniProtKB-KW"/>
</dbReference>
<dbReference type="Pfam" id="PF04055">
    <property type="entry name" value="Radical_SAM"/>
    <property type="match status" value="1"/>
</dbReference>
<feature type="domain" description="MTTase N-terminal" evidence="7">
    <location>
        <begin position="65"/>
        <end position="182"/>
    </location>
</feature>